<gene>
    <name evidence="3" type="ORF">HK097_001319</name>
</gene>
<feature type="compositionally biased region" description="Pro residues" evidence="2">
    <location>
        <begin position="7"/>
        <end position="21"/>
    </location>
</feature>
<feature type="compositionally biased region" description="Pro residues" evidence="2">
    <location>
        <begin position="30"/>
        <end position="54"/>
    </location>
</feature>
<dbReference type="AlphaFoldDB" id="A0AAD5S5S6"/>
<dbReference type="PANTHER" id="PTHR43657:SF1">
    <property type="entry name" value="ALTERED INHERITANCE OF MITOCHONDRIA PROTEIN 24, MITOCHONDRIAL"/>
    <property type="match status" value="1"/>
</dbReference>
<dbReference type="InterPro" id="IPR016031">
    <property type="entry name" value="Trp_RNA-bd_attenuator-like_dom"/>
</dbReference>
<comment type="similarity">
    <text evidence="1">Belongs to the AIM24 family.</text>
</comment>
<feature type="compositionally biased region" description="Pro residues" evidence="2">
    <location>
        <begin position="100"/>
        <end position="114"/>
    </location>
</feature>
<organism evidence="3 4">
    <name type="scientific">Rhizophlyctis rosea</name>
    <dbReference type="NCBI Taxonomy" id="64517"/>
    <lineage>
        <taxon>Eukaryota</taxon>
        <taxon>Fungi</taxon>
        <taxon>Fungi incertae sedis</taxon>
        <taxon>Chytridiomycota</taxon>
        <taxon>Chytridiomycota incertae sedis</taxon>
        <taxon>Chytridiomycetes</taxon>
        <taxon>Rhizophlyctidales</taxon>
        <taxon>Rhizophlyctidaceae</taxon>
        <taxon>Rhizophlyctis</taxon>
    </lineage>
</organism>
<protein>
    <recommendedName>
        <fullName evidence="1">Altered inheritance of mitochondria protein 24, mitochondrial</fullName>
    </recommendedName>
</protein>
<dbReference type="Gene3D" id="3.60.160.10">
    <property type="entry name" value="Mitochondrial biogenesis AIM24"/>
    <property type="match status" value="1"/>
</dbReference>
<dbReference type="InterPro" id="IPR036983">
    <property type="entry name" value="AIM24_sf"/>
</dbReference>
<dbReference type="Pfam" id="PF01987">
    <property type="entry name" value="AIM24"/>
    <property type="match status" value="1"/>
</dbReference>
<feature type="non-terminal residue" evidence="3">
    <location>
        <position position="298"/>
    </location>
</feature>
<dbReference type="GO" id="GO:0005739">
    <property type="term" value="C:mitochondrion"/>
    <property type="evidence" value="ECO:0007669"/>
    <property type="project" value="UniProtKB-SubCell"/>
</dbReference>
<dbReference type="SUPFAM" id="SSF51219">
    <property type="entry name" value="TRAP-like"/>
    <property type="match status" value="1"/>
</dbReference>
<name>A0AAD5S5S6_9FUNG</name>
<evidence type="ECO:0000313" key="4">
    <source>
        <dbReference type="Proteomes" id="UP001212841"/>
    </source>
</evidence>
<evidence type="ECO:0000313" key="3">
    <source>
        <dbReference type="EMBL" id="KAJ3044973.1"/>
    </source>
</evidence>
<comment type="caution">
    <text evidence="3">The sequence shown here is derived from an EMBL/GenBank/DDBJ whole genome shotgun (WGS) entry which is preliminary data.</text>
</comment>
<dbReference type="Proteomes" id="UP001212841">
    <property type="component" value="Unassembled WGS sequence"/>
</dbReference>
<keyword evidence="4" id="KW-1185">Reference proteome</keyword>
<proteinExistence type="inferred from homology"/>
<evidence type="ECO:0000256" key="2">
    <source>
        <dbReference type="SAM" id="MobiDB-lite"/>
    </source>
</evidence>
<dbReference type="InterPro" id="IPR002838">
    <property type="entry name" value="AIM24"/>
</dbReference>
<dbReference type="PANTHER" id="PTHR43657">
    <property type="entry name" value="TRYPTOPHAN RNA-BINDING ATTENUATOR PROTEIN-LIKE PROTEIN"/>
    <property type="match status" value="1"/>
</dbReference>
<accession>A0AAD5S5S6</accession>
<evidence type="ECO:0000256" key="1">
    <source>
        <dbReference type="RuleBase" id="RU363045"/>
    </source>
</evidence>
<dbReference type="EMBL" id="JADGJD010001258">
    <property type="protein sequence ID" value="KAJ3044973.1"/>
    <property type="molecule type" value="Genomic_DNA"/>
</dbReference>
<keyword evidence="1" id="KW-0496">Mitochondrion</keyword>
<sequence length="298" mass="31246">MYQQPAGNPPSPYGAPPPQPGQPYGAPPQQYAPPPGQPPHAAPTSAPYPHPGQPAHPEGEKSGYAVPQQPIHAPPQYSAPPQQAPYGAPSPHQGQHQPYGAPPQQPHSPYPAPAPQFAAPSSAGVSNLGPATGEFQGARYEIMYRDCNTMVKFTLQPNVTINAVAGSMVAHSANVKLEGKMKLKNMFTPGETFSQTLTAHSHPGEVYVAPDMYADVICLDLNGRDDWIIGGGFLASTIGVKKSTNVQGIGKAFFSGEGLFVTRLSGQGIAFVSSLGAIHPIDLAPGQEYVIDNGHLVA</sequence>
<feature type="compositionally biased region" description="Low complexity" evidence="2">
    <location>
        <begin position="74"/>
        <end position="91"/>
    </location>
</feature>
<comment type="subcellular location">
    <subcellularLocation>
        <location evidence="1">Mitochondrion</location>
    </subcellularLocation>
</comment>
<feature type="region of interest" description="Disordered" evidence="2">
    <location>
        <begin position="1"/>
        <end position="125"/>
    </location>
</feature>
<reference evidence="3" key="1">
    <citation type="submission" date="2020-05" db="EMBL/GenBank/DDBJ databases">
        <title>Phylogenomic resolution of chytrid fungi.</title>
        <authorList>
            <person name="Stajich J.E."/>
            <person name="Amses K."/>
            <person name="Simmons R."/>
            <person name="Seto K."/>
            <person name="Myers J."/>
            <person name="Bonds A."/>
            <person name="Quandt C.A."/>
            <person name="Barry K."/>
            <person name="Liu P."/>
            <person name="Grigoriev I."/>
            <person name="Longcore J.E."/>
            <person name="James T.Y."/>
        </authorList>
    </citation>
    <scope>NUCLEOTIDE SEQUENCE</scope>
    <source>
        <strain evidence="3">JEL0318</strain>
    </source>
</reference>